<reference evidence="3" key="1">
    <citation type="submission" date="2020-05" db="EMBL/GenBank/DDBJ databases">
        <authorList>
            <person name="Chiriac C."/>
            <person name="Salcher M."/>
            <person name="Ghai R."/>
            <person name="Kavagutti S V."/>
        </authorList>
    </citation>
    <scope>NUCLEOTIDE SEQUENCE</scope>
</reference>
<evidence type="ECO:0000313" key="2">
    <source>
        <dbReference type="EMBL" id="CAB4707255.1"/>
    </source>
</evidence>
<protein>
    <submittedName>
        <fullName evidence="3">Unannotated protein</fullName>
    </submittedName>
</protein>
<evidence type="ECO:0000313" key="3">
    <source>
        <dbReference type="EMBL" id="CAB4806933.1"/>
    </source>
</evidence>
<evidence type="ECO:0000313" key="4">
    <source>
        <dbReference type="EMBL" id="CAB4924524.1"/>
    </source>
</evidence>
<feature type="region of interest" description="Disordered" evidence="1">
    <location>
        <begin position="54"/>
        <end position="76"/>
    </location>
</feature>
<dbReference type="EMBL" id="CAFBOD010000014">
    <property type="protein sequence ID" value="CAB4981334.1"/>
    <property type="molecule type" value="Genomic_DNA"/>
</dbReference>
<evidence type="ECO:0000313" key="6">
    <source>
        <dbReference type="EMBL" id="CAB5149346.1"/>
    </source>
</evidence>
<evidence type="ECO:0000313" key="5">
    <source>
        <dbReference type="EMBL" id="CAB4981334.1"/>
    </source>
</evidence>
<sequence length="235" mass="24838">MRTTGKLATVVLSVLISTIPVSISAHADSENSSMNENQIEGAMSSCAKGVIKNGQEGVSNPMAKKKSEDSDSSAPKFATVVRDAQRVQKSLRSKSGVPAQNALAILTTALNTYNTNITTATTTYNNFMIVANSQCETSLAPLRTALNLALTNAKNTMNAVLVNAASTNVQKKSAKDANKVAVRLANLAFTNSAQTALTKYVNDTNLARLTLTNSTQMAEQVLKNAIQTARLALNS</sequence>
<dbReference type="EMBL" id="CAFAAS010000008">
    <property type="protein sequence ID" value="CAB4806933.1"/>
    <property type="molecule type" value="Genomic_DNA"/>
</dbReference>
<proteinExistence type="predicted"/>
<gene>
    <name evidence="2" type="ORF">UFOPK2655_00504</name>
    <name evidence="3" type="ORF">UFOPK3077_00912</name>
    <name evidence="4" type="ORF">UFOPK3667_00916</name>
    <name evidence="5" type="ORF">UFOPK3903_01180</name>
    <name evidence="6" type="ORF">UFOPK4444_00558</name>
</gene>
<organism evidence="3">
    <name type="scientific">freshwater metagenome</name>
    <dbReference type="NCBI Taxonomy" id="449393"/>
    <lineage>
        <taxon>unclassified sequences</taxon>
        <taxon>metagenomes</taxon>
        <taxon>ecological metagenomes</taxon>
    </lineage>
</organism>
<dbReference type="AlphaFoldDB" id="A0A6J6YFF9"/>
<dbReference type="EMBL" id="CAFBMU010000009">
    <property type="protein sequence ID" value="CAB4924524.1"/>
    <property type="molecule type" value="Genomic_DNA"/>
</dbReference>
<evidence type="ECO:0000256" key="1">
    <source>
        <dbReference type="SAM" id="MobiDB-lite"/>
    </source>
</evidence>
<dbReference type="EMBL" id="CAFBRZ010000024">
    <property type="protein sequence ID" value="CAB5149346.1"/>
    <property type="molecule type" value="Genomic_DNA"/>
</dbReference>
<name>A0A6J6YFF9_9ZZZZ</name>
<accession>A0A6J6YFF9</accession>
<dbReference type="EMBL" id="CAEZYE010000019">
    <property type="protein sequence ID" value="CAB4707255.1"/>
    <property type="molecule type" value="Genomic_DNA"/>
</dbReference>